<dbReference type="Proteomes" id="UP000250140">
    <property type="component" value="Unassembled WGS sequence"/>
</dbReference>
<feature type="transmembrane region" description="Helical" evidence="5">
    <location>
        <begin position="63"/>
        <end position="82"/>
    </location>
</feature>
<feature type="transmembrane region" description="Helical" evidence="5">
    <location>
        <begin position="235"/>
        <end position="253"/>
    </location>
</feature>
<evidence type="ECO:0000256" key="2">
    <source>
        <dbReference type="ARBA" id="ARBA00022692"/>
    </source>
</evidence>
<protein>
    <submittedName>
        <fullName evidence="6">MFS general substrate transporter</fullName>
    </submittedName>
</protein>
<dbReference type="PANTHER" id="PTHR42718">
    <property type="entry name" value="MAJOR FACILITATOR SUPERFAMILY MULTIDRUG TRANSPORTER MFSC"/>
    <property type="match status" value="1"/>
</dbReference>
<feature type="transmembrane region" description="Helical" evidence="5">
    <location>
        <begin position="273"/>
        <end position="294"/>
    </location>
</feature>
<dbReference type="OrthoDB" id="2130629at2759"/>
<dbReference type="AlphaFoldDB" id="A0A8E2F173"/>
<evidence type="ECO:0000256" key="4">
    <source>
        <dbReference type="ARBA" id="ARBA00023136"/>
    </source>
</evidence>
<feature type="transmembrane region" description="Helical" evidence="5">
    <location>
        <begin position="164"/>
        <end position="182"/>
    </location>
</feature>
<evidence type="ECO:0000313" key="7">
    <source>
        <dbReference type="Proteomes" id="UP000250140"/>
    </source>
</evidence>
<keyword evidence="7" id="KW-1185">Reference proteome</keyword>
<dbReference type="SUPFAM" id="SSF103473">
    <property type="entry name" value="MFS general substrate transporter"/>
    <property type="match status" value="1"/>
</dbReference>
<name>A0A8E2F173_9PEZI</name>
<gene>
    <name evidence="6" type="ORF">AOQ84DRAFT_406325</name>
</gene>
<dbReference type="EMBL" id="KV749625">
    <property type="protein sequence ID" value="OCL08656.1"/>
    <property type="molecule type" value="Genomic_DNA"/>
</dbReference>
<feature type="transmembrane region" description="Helical" evidence="5">
    <location>
        <begin position="194"/>
        <end position="215"/>
    </location>
</feature>
<feature type="transmembrane region" description="Helical" evidence="5">
    <location>
        <begin position="121"/>
        <end position="143"/>
    </location>
</feature>
<evidence type="ECO:0000256" key="3">
    <source>
        <dbReference type="ARBA" id="ARBA00022989"/>
    </source>
</evidence>
<dbReference type="GO" id="GO:0016020">
    <property type="term" value="C:membrane"/>
    <property type="evidence" value="ECO:0007669"/>
    <property type="project" value="UniProtKB-SubCell"/>
</dbReference>
<accession>A0A8E2F173</accession>
<feature type="transmembrane region" description="Helical" evidence="5">
    <location>
        <begin position="392"/>
        <end position="411"/>
    </location>
</feature>
<feature type="transmembrane region" description="Helical" evidence="5">
    <location>
        <begin position="32"/>
        <end position="57"/>
    </location>
</feature>
<sequence length="471" mass="50387">MGDGIASSQEVSKGTTAVVITSITCITGISSLLAGLVVVASIYALTCGCTLLLGAVADVIGSRIMYLIECVLQSAFTMACGLSRNGSQLILFRAFASMGSGQQIGFSLGLTLGVLSDSIGWRWGFHIAAIINTAIFGMAVYSLPKNIDSQEPVTLKRLTSDIDWIGAILASASLAMLSYAFAPTTGSSSSIKTPTTIVLLVASVMLVPVFILWVARQERLNRPAIIPNSLWQNKVSTSICISVFLTWGAFNAVENILTLYFQYVQEISAIQTSIRFLPAPISGTLANVVMGLIAHHVRADSALILYWSYEFLAVLFNPVGADTFFTISNLLITSVFPTKTQVLAGGVFNTIAQIGKSVGLATSAVIANSVTAHPSFGDKQSPEALLEGYRATFWYCFALSLTTLVVCLLGLGNIGRVGVKQEQISLLNFIPIASFSQEVQFLMSTFCLVTYPPYNQLTEKNHSEASSKFTP</sequence>
<feature type="transmembrane region" description="Helical" evidence="5">
    <location>
        <begin position="306"/>
        <end position="327"/>
    </location>
</feature>
<dbReference type="InterPro" id="IPR036259">
    <property type="entry name" value="MFS_trans_sf"/>
</dbReference>
<comment type="subcellular location">
    <subcellularLocation>
        <location evidence="1">Membrane</location>
        <topology evidence="1">Multi-pass membrane protein</topology>
    </subcellularLocation>
</comment>
<keyword evidence="3 5" id="KW-1133">Transmembrane helix</keyword>
<reference evidence="6 7" key="1">
    <citation type="journal article" date="2016" name="Nat. Commun.">
        <title>Ectomycorrhizal ecology is imprinted in the genome of the dominant symbiotic fungus Cenococcum geophilum.</title>
        <authorList>
            <consortium name="DOE Joint Genome Institute"/>
            <person name="Peter M."/>
            <person name="Kohler A."/>
            <person name="Ohm R.A."/>
            <person name="Kuo A."/>
            <person name="Krutzmann J."/>
            <person name="Morin E."/>
            <person name="Arend M."/>
            <person name="Barry K.W."/>
            <person name="Binder M."/>
            <person name="Choi C."/>
            <person name="Clum A."/>
            <person name="Copeland A."/>
            <person name="Grisel N."/>
            <person name="Haridas S."/>
            <person name="Kipfer T."/>
            <person name="LaButti K."/>
            <person name="Lindquist E."/>
            <person name="Lipzen A."/>
            <person name="Maire R."/>
            <person name="Meier B."/>
            <person name="Mihaltcheva S."/>
            <person name="Molinier V."/>
            <person name="Murat C."/>
            <person name="Poggeler S."/>
            <person name="Quandt C.A."/>
            <person name="Sperisen C."/>
            <person name="Tritt A."/>
            <person name="Tisserant E."/>
            <person name="Crous P.W."/>
            <person name="Henrissat B."/>
            <person name="Nehls U."/>
            <person name="Egli S."/>
            <person name="Spatafora J.W."/>
            <person name="Grigoriev I.V."/>
            <person name="Martin F.M."/>
        </authorList>
    </citation>
    <scope>NUCLEOTIDE SEQUENCE [LARGE SCALE GENOMIC DNA]</scope>
    <source>
        <strain evidence="6 7">CBS 207.34</strain>
    </source>
</reference>
<dbReference type="Gene3D" id="1.20.1250.20">
    <property type="entry name" value="MFS general substrate transporter like domains"/>
    <property type="match status" value="1"/>
</dbReference>
<feature type="transmembrane region" description="Helical" evidence="5">
    <location>
        <begin position="94"/>
        <end position="115"/>
    </location>
</feature>
<evidence type="ECO:0000313" key="6">
    <source>
        <dbReference type="EMBL" id="OCL08656.1"/>
    </source>
</evidence>
<dbReference type="PANTHER" id="PTHR42718:SF27">
    <property type="entry name" value="TRANSPORTER, PUTATIVE-RELATED"/>
    <property type="match status" value="1"/>
</dbReference>
<organism evidence="6 7">
    <name type="scientific">Glonium stellatum</name>
    <dbReference type="NCBI Taxonomy" id="574774"/>
    <lineage>
        <taxon>Eukaryota</taxon>
        <taxon>Fungi</taxon>
        <taxon>Dikarya</taxon>
        <taxon>Ascomycota</taxon>
        <taxon>Pezizomycotina</taxon>
        <taxon>Dothideomycetes</taxon>
        <taxon>Pleosporomycetidae</taxon>
        <taxon>Gloniales</taxon>
        <taxon>Gloniaceae</taxon>
        <taxon>Glonium</taxon>
    </lineage>
</organism>
<keyword evidence="4 5" id="KW-0472">Membrane</keyword>
<keyword evidence="2 5" id="KW-0812">Transmembrane</keyword>
<evidence type="ECO:0000256" key="1">
    <source>
        <dbReference type="ARBA" id="ARBA00004141"/>
    </source>
</evidence>
<evidence type="ECO:0000256" key="5">
    <source>
        <dbReference type="SAM" id="Phobius"/>
    </source>
</evidence>
<proteinExistence type="predicted"/>